<protein>
    <recommendedName>
        <fullName evidence="1">F-box domain-containing protein</fullName>
    </recommendedName>
</protein>
<dbReference type="InterPro" id="IPR036047">
    <property type="entry name" value="F-box-like_dom_sf"/>
</dbReference>
<feature type="domain" description="F-box" evidence="1">
    <location>
        <begin position="4"/>
        <end position="50"/>
    </location>
</feature>
<gene>
    <name evidence="2" type="ORF">VKT23_006802</name>
</gene>
<evidence type="ECO:0000313" key="2">
    <source>
        <dbReference type="EMBL" id="KAK7463452.1"/>
    </source>
</evidence>
<dbReference type="PROSITE" id="PS50181">
    <property type="entry name" value="FBOX"/>
    <property type="match status" value="1"/>
</dbReference>
<name>A0ABR1JQ76_9AGAR</name>
<organism evidence="2 3">
    <name type="scientific">Marasmiellus scandens</name>
    <dbReference type="NCBI Taxonomy" id="2682957"/>
    <lineage>
        <taxon>Eukaryota</taxon>
        <taxon>Fungi</taxon>
        <taxon>Dikarya</taxon>
        <taxon>Basidiomycota</taxon>
        <taxon>Agaricomycotina</taxon>
        <taxon>Agaricomycetes</taxon>
        <taxon>Agaricomycetidae</taxon>
        <taxon>Agaricales</taxon>
        <taxon>Marasmiineae</taxon>
        <taxon>Omphalotaceae</taxon>
        <taxon>Marasmiellus</taxon>
    </lineage>
</organism>
<proteinExistence type="predicted"/>
<accession>A0ABR1JQ76</accession>
<dbReference type="CDD" id="cd09917">
    <property type="entry name" value="F-box_SF"/>
    <property type="match status" value="1"/>
</dbReference>
<evidence type="ECO:0000313" key="3">
    <source>
        <dbReference type="Proteomes" id="UP001498398"/>
    </source>
</evidence>
<dbReference type="SUPFAM" id="SSF81383">
    <property type="entry name" value="F-box domain"/>
    <property type="match status" value="1"/>
</dbReference>
<keyword evidence="3" id="KW-1185">Reference proteome</keyword>
<sequence length="446" mass="51062">MYPDFHFCSLPDDVLYTILALVNPLDILRLRQTCKYLRDLTLENIIWTSSYRNSSLFLPPGPSSSHSVPDFERILVRAQRLDEKWDTILQSSDDSTQDIHKATRKIRPESSNKLILHMQLIRGKYLFLGLPFSFELYDLDRGADWDKPTYKRVSKKKLTYRIRIGSDLRYANNEYLLAKEADEKDTLWKIQPSEANPISPVFSFVSSSHLASFEVTSNGYFLLSSTNISEHPFVYHIGTGRRYCFPDDLERSSDFIALPDMVIVSHTQFPNKAIFQVFRYPDEFENESRTPLEQTHSGILDIAFTEPKLISETVSSDSTRNLTFTAFDITYSSVGLIVFDVNLHPDGTITSRIIANRKHEHPTYSLHGSLCYSQERQQLRIRLASLDSGIRLYDVGVSKSDEEIRSEISQGQLVNLGAVPIDHVFDGFVGRLCTSHENEVRIADIV</sequence>
<comment type="caution">
    <text evidence="2">The sequence shown here is derived from an EMBL/GenBank/DDBJ whole genome shotgun (WGS) entry which is preliminary data.</text>
</comment>
<dbReference type="Proteomes" id="UP001498398">
    <property type="component" value="Unassembled WGS sequence"/>
</dbReference>
<dbReference type="Gene3D" id="1.20.1280.50">
    <property type="match status" value="1"/>
</dbReference>
<evidence type="ECO:0000259" key="1">
    <source>
        <dbReference type="PROSITE" id="PS50181"/>
    </source>
</evidence>
<reference evidence="2 3" key="1">
    <citation type="submission" date="2024-01" db="EMBL/GenBank/DDBJ databases">
        <title>A draft genome for the cacao thread blight pathogen Marasmiellus scandens.</title>
        <authorList>
            <person name="Baruah I.K."/>
            <person name="Leung J."/>
            <person name="Bukari Y."/>
            <person name="Amoako-Attah I."/>
            <person name="Meinhardt L.W."/>
            <person name="Bailey B.A."/>
            <person name="Cohen S.P."/>
        </authorList>
    </citation>
    <scope>NUCLEOTIDE SEQUENCE [LARGE SCALE GENOMIC DNA]</scope>
    <source>
        <strain evidence="2 3">GH-19</strain>
    </source>
</reference>
<dbReference type="InterPro" id="IPR001810">
    <property type="entry name" value="F-box_dom"/>
</dbReference>
<dbReference type="Pfam" id="PF12937">
    <property type="entry name" value="F-box-like"/>
    <property type="match status" value="1"/>
</dbReference>
<dbReference type="EMBL" id="JBANRG010000009">
    <property type="protein sequence ID" value="KAK7463452.1"/>
    <property type="molecule type" value="Genomic_DNA"/>
</dbReference>
<dbReference type="SMART" id="SM00256">
    <property type="entry name" value="FBOX"/>
    <property type="match status" value="1"/>
</dbReference>